<evidence type="ECO:0000313" key="5">
    <source>
        <dbReference type="Proteomes" id="UP001055580"/>
    </source>
</evidence>
<keyword evidence="2" id="KW-0012">Acyltransferase</keyword>
<dbReference type="CDD" id="cd04301">
    <property type="entry name" value="NAT_SF"/>
    <property type="match status" value="1"/>
</dbReference>
<proteinExistence type="predicted"/>
<dbReference type="InterPro" id="IPR050832">
    <property type="entry name" value="Bact_Acetyltransf"/>
</dbReference>
<dbReference type="InterPro" id="IPR000182">
    <property type="entry name" value="GNAT_dom"/>
</dbReference>
<evidence type="ECO:0000256" key="2">
    <source>
        <dbReference type="ARBA" id="ARBA00023315"/>
    </source>
</evidence>
<name>A0ABY4TV62_9SPHN</name>
<dbReference type="RefSeq" id="WP_250753332.1">
    <property type="nucleotide sequence ID" value="NZ_CP098401.1"/>
</dbReference>
<sequence length="156" mass="16816">MTPDLRFVEGDFDSADVIDLLRFHLASAHQSSPACKVHALDLTGLQRPDVRFWSVRGASGALLGMGALKTIEAGHGEIKSMRVAPAYLRRGIGAAILAHLLHEARAGGLTRVSLETGGNEAFAPARAMYERAGFAECPAFGEYVPDEFTRCYSRAL</sequence>
<keyword evidence="1" id="KW-0808">Transferase</keyword>
<dbReference type="Pfam" id="PF00583">
    <property type="entry name" value="Acetyltransf_1"/>
    <property type="match status" value="1"/>
</dbReference>
<dbReference type="InterPro" id="IPR016181">
    <property type="entry name" value="Acyl_CoA_acyltransferase"/>
</dbReference>
<evidence type="ECO:0000313" key="4">
    <source>
        <dbReference type="EMBL" id="URW76289.1"/>
    </source>
</evidence>
<dbReference type="PANTHER" id="PTHR43877">
    <property type="entry name" value="AMINOALKYLPHOSPHONATE N-ACETYLTRANSFERASE-RELATED-RELATED"/>
    <property type="match status" value="1"/>
</dbReference>
<dbReference type="Gene3D" id="3.40.630.30">
    <property type="match status" value="1"/>
</dbReference>
<dbReference type="PROSITE" id="PS51186">
    <property type="entry name" value="GNAT"/>
    <property type="match status" value="1"/>
</dbReference>
<evidence type="ECO:0000256" key="1">
    <source>
        <dbReference type="ARBA" id="ARBA00022679"/>
    </source>
</evidence>
<dbReference type="EMBL" id="CP098401">
    <property type="protein sequence ID" value="URW76289.1"/>
    <property type="molecule type" value="Genomic_DNA"/>
</dbReference>
<feature type="domain" description="N-acetyltransferase" evidence="3">
    <location>
        <begin position="3"/>
        <end position="156"/>
    </location>
</feature>
<evidence type="ECO:0000259" key="3">
    <source>
        <dbReference type="PROSITE" id="PS51186"/>
    </source>
</evidence>
<protein>
    <submittedName>
        <fullName evidence="4">GNAT family N-acetyltransferase</fullName>
    </submittedName>
</protein>
<dbReference type="PANTHER" id="PTHR43877:SF5">
    <property type="entry name" value="BLL8307 PROTEIN"/>
    <property type="match status" value="1"/>
</dbReference>
<dbReference type="SUPFAM" id="SSF55729">
    <property type="entry name" value="Acyl-CoA N-acyltransferases (Nat)"/>
    <property type="match status" value="1"/>
</dbReference>
<keyword evidence="5" id="KW-1185">Reference proteome</keyword>
<reference evidence="4" key="1">
    <citation type="submission" date="2022-05" db="EMBL/GenBank/DDBJ databases">
        <title>Sphingomonas sp. strain RMG20 Genome sequencing and assembly.</title>
        <authorList>
            <person name="Kim I."/>
        </authorList>
    </citation>
    <scope>NUCLEOTIDE SEQUENCE</scope>
    <source>
        <strain evidence="4">RMG20</strain>
    </source>
</reference>
<accession>A0ABY4TV62</accession>
<dbReference type="Proteomes" id="UP001055580">
    <property type="component" value="Chromosome"/>
</dbReference>
<organism evidence="4 5">
    <name type="scientific">Sphingomonas donggukensis</name>
    <dbReference type="NCBI Taxonomy" id="2949093"/>
    <lineage>
        <taxon>Bacteria</taxon>
        <taxon>Pseudomonadati</taxon>
        <taxon>Pseudomonadota</taxon>
        <taxon>Alphaproteobacteria</taxon>
        <taxon>Sphingomonadales</taxon>
        <taxon>Sphingomonadaceae</taxon>
        <taxon>Sphingomonas</taxon>
    </lineage>
</organism>
<gene>
    <name evidence="4" type="ORF">M9980_03440</name>
</gene>